<sequence>MGFKNNSKISESKVKIQSSFYANLSKSRRQWRKLTIAGFIRSNVCCFCIMEKSEKILREGVARMGSMRAQRGMFLADTAAASKRSKQRIYQILARGDDFKLKTLKKVTCRDERRI</sequence>
<name>A0A8X6YGV0_9ARAC</name>
<dbReference type="EMBL" id="BMAV01019070">
    <property type="protein sequence ID" value="GFY71757.1"/>
    <property type="molecule type" value="Genomic_DNA"/>
</dbReference>
<evidence type="ECO:0000313" key="1">
    <source>
        <dbReference type="EMBL" id="GFY71757.1"/>
    </source>
</evidence>
<gene>
    <name evidence="1" type="ORF">TNIN_352771</name>
</gene>
<evidence type="ECO:0000313" key="2">
    <source>
        <dbReference type="Proteomes" id="UP000886998"/>
    </source>
</evidence>
<organism evidence="1 2">
    <name type="scientific">Trichonephila inaurata madagascariensis</name>
    <dbReference type="NCBI Taxonomy" id="2747483"/>
    <lineage>
        <taxon>Eukaryota</taxon>
        <taxon>Metazoa</taxon>
        <taxon>Ecdysozoa</taxon>
        <taxon>Arthropoda</taxon>
        <taxon>Chelicerata</taxon>
        <taxon>Arachnida</taxon>
        <taxon>Araneae</taxon>
        <taxon>Araneomorphae</taxon>
        <taxon>Entelegynae</taxon>
        <taxon>Araneoidea</taxon>
        <taxon>Nephilidae</taxon>
        <taxon>Trichonephila</taxon>
        <taxon>Trichonephila inaurata</taxon>
    </lineage>
</organism>
<keyword evidence="2" id="KW-1185">Reference proteome</keyword>
<dbReference type="Proteomes" id="UP000886998">
    <property type="component" value="Unassembled WGS sequence"/>
</dbReference>
<proteinExistence type="predicted"/>
<dbReference type="AlphaFoldDB" id="A0A8X6YGV0"/>
<comment type="caution">
    <text evidence="1">The sequence shown here is derived from an EMBL/GenBank/DDBJ whole genome shotgun (WGS) entry which is preliminary data.</text>
</comment>
<protein>
    <submittedName>
        <fullName evidence="1">Uncharacterized protein</fullName>
    </submittedName>
</protein>
<accession>A0A8X6YGV0</accession>
<reference evidence="1" key="1">
    <citation type="submission" date="2020-08" db="EMBL/GenBank/DDBJ databases">
        <title>Multicomponent nature underlies the extraordinary mechanical properties of spider dragline silk.</title>
        <authorList>
            <person name="Kono N."/>
            <person name="Nakamura H."/>
            <person name="Mori M."/>
            <person name="Yoshida Y."/>
            <person name="Ohtoshi R."/>
            <person name="Malay A.D."/>
            <person name="Moran D.A.P."/>
            <person name="Tomita M."/>
            <person name="Numata K."/>
            <person name="Arakawa K."/>
        </authorList>
    </citation>
    <scope>NUCLEOTIDE SEQUENCE</scope>
</reference>